<feature type="region of interest" description="Disordered" evidence="1">
    <location>
        <begin position="357"/>
        <end position="395"/>
    </location>
</feature>
<evidence type="ECO:0000313" key="2">
    <source>
        <dbReference type="EMBL" id="KAF1996373.1"/>
    </source>
</evidence>
<evidence type="ECO:0000256" key="1">
    <source>
        <dbReference type="SAM" id="MobiDB-lite"/>
    </source>
</evidence>
<dbReference type="OrthoDB" id="3792834at2759"/>
<reference evidence="2" key="1">
    <citation type="journal article" date="2020" name="Stud. Mycol.">
        <title>101 Dothideomycetes genomes: a test case for predicting lifestyles and emergence of pathogens.</title>
        <authorList>
            <person name="Haridas S."/>
            <person name="Albert R."/>
            <person name="Binder M."/>
            <person name="Bloem J."/>
            <person name="Labutti K."/>
            <person name="Salamov A."/>
            <person name="Andreopoulos B."/>
            <person name="Baker S."/>
            <person name="Barry K."/>
            <person name="Bills G."/>
            <person name="Bluhm B."/>
            <person name="Cannon C."/>
            <person name="Castanera R."/>
            <person name="Culley D."/>
            <person name="Daum C."/>
            <person name="Ezra D."/>
            <person name="Gonzalez J."/>
            <person name="Henrissat B."/>
            <person name="Kuo A."/>
            <person name="Liang C."/>
            <person name="Lipzen A."/>
            <person name="Lutzoni F."/>
            <person name="Magnuson J."/>
            <person name="Mondo S."/>
            <person name="Nolan M."/>
            <person name="Ohm R."/>
            <person name="Pangilinan J."/>
            <person name="Park H.-J."/>
            <person name="Ramirez L."/>
            <person name="Alfaro M."/>
            <person name="Sun H."/>
            <person name="Tritt A."/>
            <person name="Yoshinaga Y."/>
            <person name="Zwiers L.-H."/>
            <person name="Turgeon B."/>
            <person name="Goodwin S."/>
            <person name="Spatafora J."/>
            <person name="Crous P."/>
            <person name="Grigoriev I."/>
        </authorList>
    </citation>
    <scope>NUCLEOTIDE SEQUENCE</scope>
    <source>
        <strain evidence="2">CBS 123094</strain>
    </source>
</reference>
<feature type="compositionally biased region" description="Polar residues" evidence="1">
    <location>
        <begin position="30"/>
        <end position="39"/>
    </location>
</feature>
<organism evidence="2 3">
    <name type="scientific">Amniculicola lignicola CBS 123094</name>
    <dbReference type="NCBI Taxonomy" id="1392246"/>
    <lineage>
        <taxon>Eukaryota</taxon>
        <taxon>Fungi</taxon>
        <taxon>Dikarya</taxon>
        <taxon>Ascomycota</taxon>
        <taxon>Pezizomycotina</taxon>
        <taxon>Dothideomycetes</taxon>
        <taxon>Pleosporomycetidae</taxon>
        <taxon>Pleosporales</taxon>
        <taxon>Amniculicolaceae</taxon>
        <taxon>Amniculicola</taxon>
    </lineage>
</organism>
<sequence length="395" mass="45408">MPSKRVRPPGRAKSKDRDVASTPKKPIISQKPTNLTLKLTNRAPPPTQPTINQDNAAPIQTTSTQPSHPAFNLPPTFSSEITRLYNEMSSSLIPTMRLPDLLSPTAPRANDAQKHTPPLTRPWTASHLTHLYLLAHFHRNTSICDLIVDTWIRAFQTLSRRHDRKEEKHPHLKSARLWRKNRDRKAVNSHYMHTTKTHGHPKNDNGKPYLDDTVTAFDSALLNKLYEQTKGDTLNGARWFWADAFALCGKRMAELLEVSPPGTWHPEFVANVAVKALSAVRLRVTFLCEVRWPEEWCKRYHAHGEGSECYRVVCRRVRKAEEEERRKEEEEEGEEEDKRTGKKRKVAFQLAENVDRVGRSVYSDEEDEEEEDKGFGDVMEDIMRGFESGDESEEE</sequence>
<evidence type="ECO:0000313" key="3">
    <source>
        <dbReference type="Proteomes" id="UP000799779"/>
    </source>
</evidence>
<protein>
    <submittedName>
        <fullName evidence="2">Uncharacterized protein</fullName>
    </submittedName>
</protein>
<feature type="region of interest" description="Disordered" evidence="1">
    <location>
        <begin position="323"/>
        <end position="344"/>
    </location>
</feature>
<dbReference type="EMBL" id="ML977626">
    <property type="protein sequence ID" value="KAF1996373.1"/>
    <property type="molecule type" value="Genomic_DNA"/>
</dbReference>
<gene>
    <name evidence="2" type="ORF">P154DRAFT_538064</name>
</gene>
<feature type="region of interest" description="Disordered" evidence="1">
    <location>
        <begin position="1"/>
        <end position="73"/>
    </location>
</feature>
<dbReference type="Proteomes" id="UP000799779">
    <property type="component" value="Unassembled WGS sequence"/>
</dbReference>
<feature type="compositionally biased region" description="Acidic residues" evidence="1">
    <location>
        <begin position="363"/>
        <end position="372"/>
    </location>
</feature>
<name>A0A6A5W3D9_9PLEO</name>
<proteinExistence type="predicted"/>
<feature type="compositionally biased region" description="Polar residues" evidence="1">
    <location>
        <begin position="49"/>
        <end position="67"/>
    </location>
</feature>
<keyword evidence="3" id="KW-1185">Reference proteome</keyword>
<feature type="compositionally biased region" description="Basic residues" evidence="1">
    <location>
        <begin position="1"/>
        <end position="12"/>
    </location>
</feature>
<dbReference type="AlphaFoldDB" id="A0A6A5W3D9"/>
<accession>A0A6A5W3D9</accession>